<dbReference type="InterPro" id="IPR006059">
    <property type="entry name" value="SBP"/>
</dbReference>
<evidence type="ECO:0008006" key="6">
    <source>
        <dbReference type="Google" id="ProtNLM"/>
    </source>
</evidence>
<dbReference type="PANTHER" id="PTHR43649:SF34">
    <property type="entry name" value="ABC TRANSPORTER PERIPLASMIC-BINDING PROTEIN YCJN-RELATED"/>
    <property type="match status" value="1"/>
</dbReference>
<dbReference type="Pfam" id="PF13416">
    <property type="entry name" value="SBP_bac_8"/>
    <property type="match status" value="1"/>
</dbReference>
<dbReference type="SUPFAM" id="SSF53850">
    <property type="entry name" value="Periplasmic binding protein-like II"/>
    <property type="match status" value="1"/>
</dbReference>
<keyword evidence="5" id="KW-1185">Reference proteome</keyword>
<dbReference type="PANTHER" id="PTHR43649">
    <property type="entry name" value="ARABINOSE-BINDING PROTEIN-RELATED"/>
    <property type="match status" value="1"/>
</dbReference>
<dbReference type="AlphaFoldDB" id="A0A429ZFE8"/>
<evidence type="ECO:0000256" key="3">
    <source>
        <dbReference type="ARBA" id="ARBA00022729"/>
    </source>
</evidence>
<dbReference type="InterPro" id="IPR050490">
    <property type="entry name" value="Bact_solute-bd_prot1"/>
</dbReference>
<evidence type="ECO:0000313" key="4">
    <source>
        <dbReference type="EMBL" id="RST92433.1"/>
    </source>
</evidence>
<gene>
    <name evidence="4" type="ORF">CBF36_08680</name>
</gene>
<reference evidence="4 5" key="1">
    <citation type="submission" date="2017-05" db="EMBL/GenBank/DDBJ databases">
        <title>Vagococcus spp. assemblies.</title>
        <authorList>
            <person name="Gulvik C.A."/>
        </authorList>
    </citation>
    <scope>NUCLEOTIDE SEQUENCE [LARGE SCALE GENOMIC DNA]</scope>
    <source>
        <strain evidence="4 5">SS1994</strain>
    </source>
</reference>
<evidence type="ECO:0000256" key="1">
    <source>
        <dbReference type="ARBA" id="ARBA00008520"/>
    </source>
</evidence>
<keyword evidence="2" id="KW-0813">Transport</keyword>
<name>A0A429ZFE8_9ENTE</name>
<organism evidence="4 5">
    <name type="scientific">Vagococcus bubulae</name>
    <dbReference type="NCBI Taxonomy" id="1977868"/>
    <lineage>
        <taxon>Bacteria</taxon>
        <taxon>Bacillati</taxon>
        <taxon>Bacillota</taxon>
        <taxon>Bacilli</taxon>
        <taxon>Lactobacillales</taxon>
        <taxon>Enterococcaceae</taxon>
        <taxon>Vagococcus</taxon>
    </lineage>
</organism>
<evidence type="ECO:0000256" key="2">
    <source>
        <dbReference type="ARBA" id="ARBA00022448"/>
    </source>
</evidence>
<accession>A0A429ZFE8</accession>
<dbReference type="OrthoDB" id="9763054at2"/>
<comment type="caution">
    <text evidence="4">The sequence shown here is derived from an EMBL/GenBank/DDBJ whole genome shotgun (WGS) entry which is preliminary data.</text>
</comment>
<evidence type="ECO:0000313" key="5">
    <source>
        <dbReference type="Proteomes" id="UP000288490"/>
    </source>
</evidence>
<comment type="similarity">
    <text evidence="1">Belongs to the bacterial solute-binding protein 1 family.</text>
</comment>
<keyword evidence="3" id="KW-0732">Signal</keyword>
<proteinExistence type="inferred from homology"/>
<dbReference type="EMBL" id="NGJT01000016">
    <property type="protein sequence ID" value="RST92433.1"/>
    <property type="molecule type" value="Genomic_DNA"/>
</dbReference>
<dbReference type="Gene3D" id="3.40.190.10">
    <property type="entry name" value="Periplasmic binding protein-like II"/>
    <property type="match status" value="2"/>
</dbReference>
<protein>
    <recommendedName>
        <fullName evidence="6">ABC transporter substrate-binding protein</fullName>
    </recommendedName>
</protein>
<sequence>MKTIDIYFSYKENVFFFKIISRGRLFMKLKKLALCTVSMLTVFALGACSKDDTNKKSSGKTEISMLIGKEEIANELDEAISKYNDSQDKYQVKVIPLAGQNSTEKITSLYASKNAPVLMNTGVYTELEQWKDKFLDLSDMELVTHIDKKYLEAGTVDGKVIGIPTTIEAFGFLYNQEVLDKASGGKFNPSSVKTRQDLKTLMANIEKQTEKSAVEISPMDWSLGAHYSNLLFTDQSENKDQRYAFMDQMMNGKENLMNNDVYNNWIDTFDLMKKNNMSQSSPLSSDYDAATMALANGEIGLWFMGNWAYPQLKEANPETKYGILPVPISDKVNAYGNDQISVGVPQTWAIDGEQSSKEEQDGAKDFINWLYETEEGQEYYVNKMGFIPINDNAKVEPNDELSKQILNYVKEDKTLEWMNAQYPPTAFPAMGASLQKYLSGEIDRKELAQELEDYWKTSAK</sequence>
<dbReference type="Proteomes" id="UP000288490">
    <property type="component" value="Unassembled WGS sequence"/>
</dbReference>